<dbReference type="Proteomes" id="UP000887577">
    <property type="component" value="Unplaced"/>
</dbReference>
<name>A0A914YZ35_9BILA</name>
<evidence type="ECO:0000313" key="1">
    <source>
        <dbReference type="Proteomes" id="UP000887577"/>
    </source>
</evidence>
<evidence type="ECO:0000313" key="2">
    <source>
        <dbReference type="WBParaSite" id="PSU_v2.g5369.t1"/>
    </source>
</evidence>
<organism evidence="1 2">
    <name type="scientific">Panagrolaimus superbus</name>
    <dbReference type="NCBI Taxonomy" id="310955"/>
    <lineage>
        <taxon>Eukaryota</taxon>
        <taxon>Metazoa</taxon>
        <taxon>Ecdysozoa</taxon>
        <taxon>Nematoda</taxon>
        <taxon>Chromadorea</taxon>
        <taxon>Rhabditida</taxon>
        <taxon>Tylenchina</taxon>
        <taxon>Panagrolaimomorpha</taxon>
        <taxon>Panagrolaimoidea</taxon>
        <taxon>Panagrolaimidae</taxon>
        <taxon>Panagrolaimus</taxon>
    </lineage>
</organism>
<protein>
    <submittedName>
        <fullName evidence="2">Uncharacterized protein</fullName>
    </submittedName>
</protein>
<dbReference type="AlphaFoldDB" id="A0A914YZ35"/>
<keyword evidence="1" id="KW-1185">Reference proteome</keyword>
<dbReference type="WBParaSite" id="PSU_v2.g5369.t1">
    <property type="protein sequence ID" value="PSU_v2.g5369.t1"/>
    <property type="gene ID" value="PSU_v2.g5369"/>
</dbReference>
<accession>A0A914YZ35</accession>
<reference evidence="2" key="1">
    <citation type="submission" date="2022-11" db="UniProtKB">
        <authorList>
            <consortium name="WormBaseParasite"/>
        </authorList>
    </citation>
    <scope>IDENTIFICATION</scope>
</reference>
<proteinExistence type="predicted"/>
<sequence>MPVPALLEILKTLSYKELGEMRRIHPHWDELCGQLLNSGYYTLINKADVLLQDCQRRVYTEKELQTAITALTNLQVHVLNPVDMMRAPMDEGVLCFPYGHLLDKAFELIDRIERVVQGKDDPEVSI</sequence>